<gene>
    <name evidence="1" type="ORF">SSZBM1_102</name>
</gene>
<keyword evidence="2" id="KW-1185">Reference proteome</keyword>
<proteinExistence type="predicted"/>
<protein>
    <submittedName>
        <fullName evidence="1">DUF1778 domain-containing protein</fullName>
    </submittedName>
</protein>
<sequence length="126" mass="15585">MTTLEHKTFGGVSMEKFKTWLENSWWNWANAINYRFVQYNDNIDRCAFFEELNYGWYQMYIYPYDDMYYPTISDERKKWLGEFPQQYIFYVSEAEYDRLMSKIENPDPPSDALRKLFERKIPWDTL</sequence>
<organism evidence="1 2">
    <name type="scientific">Synechococcus phage S-SZBM1</name>
    <dbReference type="NCBI Taxonomy" id="2926475"/>
    <lineage>
        <taxon>Viruses</taxon>
        <taxon>Duplodnaviria</taxon>
        <taxon>Heunggongvirae</taxon>
        <taxon>Uroviricota</taxon>
        <taxon>Caudoviricetes</taxon>
        <taxon>Pantevenvirales</taxon>
        <taxon>Kyanoviridae</taxon>
        <taxon>Shenzhenivirus</taxon>
        <taxon>Shenzhenivirus sszbm1</taxon>
    </lineage>
</organism>
<accession>A0AC61TT04</accession>
<evidence type="ECO:0000313" key="2">
    <source>
        <dbReference type="Proteomes" id="UP000829362"/>
    </source>
</evidence>
<evidence type="ECO:0000313" key="1">
    <source>
        <dbReference type="EMBL" id="UNH61219.1"/>
    </source>
</evidence>
<name>A0AC61TT04_9CAUD</name>
<reference evidence="1" key="1">
    <citation type="submission" date="2021-11" db="EMBL/GenBank/DDBJ databases">
        <authorList>
            <person name="Rong C."/>
            <person name="Yang Y."/>
            <person name="Li S."/>
            <person name="Zhou K."/>
            <person name="Xu Y."/>
            <person name="Zhang R."/>
            <person name="Zhang Y."/>
        </authorList>
    </citation>
    <scope>NUCLEOTIDE SEQUENCE</scope>
</reference>
<dbReference type="EMBL" id="OL473597">
    <property type="protein sequence ID" value="UNH61219.1"/>
    <property type="molecule type" value="Genomic_DNA"/>
</dbReference>
<dbReference type="Proteomes" id="UP000829362">
    <property type="component" value="Segment"/>
</dbReference>